<dbReference type="PANTHER" id="PTHR11895">
    <property type="entry name" value="TRANSAMIDASE"/>
    <property type="match status" value="1"/>
</dbReference>
<evidence type="ECO:0000313" key="4">
    <source>
        <dbReference type="Proteomes" id="UP000552644"/>
    </source>
</evidence>
<accession>A0A7W7QQB0</accession>
<keyword evidence="4" id="KW-1185">Reference proteome</keyword>
<feature type="domain" description="Amidase" evidence="2">
    <location>
        <begin position="25"/>
        <end position="452"/>
    </location>
</feature>
<dbReference type="InterPro" id="IPR000120">
    <property type="entry name" value="Amidase"/>
</dbReference>
<name>A0A7W7QQB0_9ACTN</name>
<proteinExistence type="inferred from homology"/>
<dbReference type="RefSeq" id="WP_221461105.1">
    <property type="nucleotide sequence ID" value="NZ_JACHJP010000004.1"/>
</dbReference>
<gene>
    <name evidence="3" type="ORF">FHS44_004219</name>
</gene>
<dbReference type="PANTHER" id="PTHR11895:SF7">
    <property type="entry name" value="GLUTAMYL-TRNA(GLN) AMIDOTRANSFERASE SUBUNIT A, MITOCHONDRIAL"/>
    <property type="match status" value="1"/>
</dbReference>
<dbReference type="InterPro" id="IPR020556">
    <property type="entry name" value="Amidase_CS"/>
</dbReference>
<dbReference type="SUPFAM" id="SSF75304">
    <property type="entry name" value="Amidase signature (AS) enzymes"/>
    <property type="match status" value="1"/>
</dbReference>
<keyword evidence="3" id="KW-0378">Hydrolase</keyword>
<dbReference type="EC" id="3.5.1.4" evidence="3"/>
<dbReference type="AlphaFoldDB" id="A0A7W7QQB0"/>
<comment type="caution">
    <text evidence="3">The sequence shown here is derived from an EMBL/GenBank/DDBJ whole genome shotgun (WGS) entry which is preliminary data.</text>
</comment>
<dbReference type="PROSITE" id="PS00571">
    <property type="entry name" value="AMIDASES"/>
    <property type="match status" value="1"/>
</dbReference>
<dbReference type="GO" id="GO:0004040">
    <property type="term" value="F:amidase activity"/>
    <property type="evidence" value="ECO:0007669"/>
    <property type="project" value="UniProtKB-EC"/>
</dbReference>
<dbReference type="EMBL" id="JACHJP010000004">
    <property type="protein sequence ID" value="MBB4917111.1"/>
    <property type="molecule type" value="Genomic_DNA"/>
</dbReference>
<evidence type="ECO:0000259" key="2">
    <source>
        <dbReference type="Pfam" id="PF01425"/>
    </source>
</evidence>
<protein>
    <submittedName>
        <fullName evidence="3">Amidase</fullName>
        <ecNumber evidence="3">3.5.1.4</ecNumber>
    </submittedName>
</protein>
<evidence type="ECO:0000313" key="3">
    <source>
        <dbReference type="EMBL" id="MBB4917111.1"/>
    </source>
</evidence>
<dbReference type="Gene3D" id="3.90.1300.10">
    <property type="entry name" value="Amidase signature (AS) domain"/>
    <property type="match status" value="1"/>
</dbReference>
<evidence type="ECO:0000256" key="1">
    <source>
        <dbReference type="ARBA" id="ARBA00009199"/>
    </source>
</evidence>
<dbReference type="Proteomes" id="UP000552644">
    <property type="component" value="Unassembled WGS sequence"/>
</dbReference>
<dbReference type="InterPro" id="IPR023631">
    <property type="entry name" value="Amidase_dom"/>
</dbReference>
<dbReference type="InterPro" id="IPR036928">
    <property type="entry name" value="AS_sf"/>
</dbReference>
<sequence>MDDLFDLDAVGQAEAVRAGKVSPRELAEAAIARIEAHDGEINAVVHRRFERALAEIDGLAGDAPFLGVPTLVKDLGWSMAGEPYRAGSRVLDGVEVARDGYGLAKLRAAGFVVLGRTNTPEFGTAITTEPRAFGPTRNPYDVRYSPGGSSGGSAAAVASGMVPVAAGGDGGGSIRIPASLCGLVGLKPSRGRVSYGPSTGEAWAGFSVSGMLCRTVRDSAATLDVIAGTMPGDPYGAPAWPRSLAREVGADPGRLRIGFLSEHPGRPGETDPDLTAAVTGAAGLLEALGHDVEPGGPGALGEEDFALHFGTVVAVHVAADLEDIGRWRGKPVDLDEVEERNRILGATGRGLSAVDYVASRDWIDGFRRRMAAWWESFDLLLTPSLGVAPFPLGWLPSGDVSMARGRTNRAVAFSSPVNATGQPAISLPLHRTAQGLPVGVQLVAAAGREDLLIRIASQIEAAVPFAHTAIRPAASH</sequence>
<dbReference type="Pfam" id="PF01425">
    <property type="entry name" value="Amidase"/>
    <property type="match status" value="1"/>
</dbReference>
<comment type="similarity">
    <text evidence="1">Belongs to the amidase family.</text>
</comment>
<organism evidence="3 4">
    <name type="scientific">Streptosporangium saharense</name>
    <dbReference type="NCBI Taxonomy" id="1706840"/>
    <lineage>
        <taxon>Bacteria</taxon>
        <taxon>Bacillati</taxon>
        <taxon>Actinomycetota</taxon>
        <taxon>Actinomycetes</taxon>
        <taxon>Streptosporangiales</taxon>
        <taxon>Streptosporangiaceae</taxon>
        <taxon>Streptosporangium</taxon>
    </lineage>
</organism>
<reference evidence="3 4" key="1">
    <citation type="submission" date="2020-08" db="EMBL/GenBank/DDBJ databases">
        <title>Genomic Encyclopedia of Type Strains, Phase III (KMG-III): the genomes of soil and plant-associated and newly described type strains.</title>
        <authorList>
            <person name="Whitman W."/>
        </authorList>
    </citation>
    <scope>NUCLEOTIDE SEQUENCE [LARGE SCALE GENOMIC DNA]</scope>
    <source>
        <strain evidence="3 4">CECT 8840</strain>
    </source>
</reference>